<protein>
    <submittedName>
        <fullName evidence="1">Uncharacterized protein</fullName>
    </submittedName>
</protein>
<dbReference type="EMBL" id="JAENGY010001026">
    <property type="protein sequence ID" value="KAG6953417.1"/>
    <property type="molecule type" value="Genomic_DNA"/>
</dbReference>
<accession>A0A8J5J2A0</accession>
<keyword evidence="2" id="KW-1185">Reference proteome</keyword>
<comment type="caution">
    <text evidence="1">The sequence shown here is derived from an EMBL/GenBank/DDBJ whole genome shotgun (WGS) entry which is preliminary data.</text>
</comment>
<organism evidence="1 2">
    <name type="scientific">Phytophthora aleatoria</name>
    <dbReference type="NCBI Taxonomy" id="2496075"/>
    <lineage>
        <taxon>Eukaryota</taxon>
        <taxon>Sar</taxon>
        <taxon>Stramenopiles</taxon>
        <taxon>Oomycota</taxon>
        <taxon>Peronosporomycetes</taxon>
        <taxon>Peronosporales</taxon>
        <taxon>Peronosporaceae</taxon>
        <taxon>Phytophthora</taxon>
    </lineage>
</organism>
<sequence>MGRPTIEEARSMFLGVLPDLPIRDTTANNRQRRKNQLKWASTLQEIRAGRRNFGVSAI</sequence>
<proteinExistence type="predicted"/>
<dbReference type="Proteomes" id="UP000709295">
    <property type="component" value="Unassembled WGS sequence"/>
</dbReference>
<reference evidence="1" key="1">
    <citation type="submission" date="2021-01" db="EMBL/GenBank/DDBJ databases">
        <title>Phytophthora aleatoria, a newly-described species from Pinus radiata is distinct from Phytophthora cactorum isolates based on comparative genomics.</title>
        <authorList>
            <person name="Mcdougal R."/>
            <person name="Panda P."/>
            <person name="Williams N."/>
            <person name="Studholme D.J."/>
        </authorList>
    </citation>
    <scope>NUCLEOTIDE SEQUENCE</scope>
    <source>
        <strain evidence="1">NZFS 4037</strain>
    </source>
</reference>
<dbReference type="AlphaFoldDB" id="A0A8J5J2A0"/>
<gene>
    <name evidence="1" type="ORF">JG688_00012823</name>
</gene>
<evidence type="ECO:0000313" key="2">
    <source>
        <dbReference type="Proteomes" id="UP000709295"/>
    </source>
</evidence>
<evidence type="ECO:0000313" key="1">
    <source>
        <dbReference type="EMBL" id="KAG6953417.1"/>
    </source>
</evidence>
<name>A0A8J5J2A0_9STRA</name>